<evidence type="ECO:0000256" key="2">
    <source>
        <dbReference type="ARBA" id="ARBA00022649"/>
    </source>
</evidence>
<dbReference type="Proteomes" id="UP001549307">
    <property type="component" value="Unassembled WGS sequence"/>
</dbReference>
<dbReference type="RefSeq" id="WP_354226911.1">
    <property type="nucleotide sequence ID" value="NZ_JBEPSN010000001.1"/>
</dbReference>
<dbReference type="SUPFAM" id="SSF50118">
    <property type="entry name" value="Cell growth inhibitor/plasmid maintenance toxic component"/>
    <property type="match status" value="1"/>
</dbReference>
<keyword evidence="2" id="KW-1277">Toxin-antitoxin system</keyword>
<feature type="region of interest" description="Disordered" evidence="3">
    <location>
        <begin position="22"/>
        <end position="49"/>
    </location>
</feature>
<dbReference type="Gene3D" id="2.30.30.110">
    <property type="match status" value="1"/>
</dbReference>
<accession>A0ABV2P2Q7</accession>
<comment type="similarity">
    <text evidence="1">Belongs to the PemK/MazF family.</text>
</comment>
<dbReference type="InterPro" id="IPR011067">
    <property type="entry name" value="Plasmid_toxin/cell-grow_inhib"/>
</dbReference>
<organism evidence="4 5">
    <name type="scientific">Arthrobacter bambusae</name>
    <dbReference type="NCBI Taxonomy" id="1338426"/>
    <lineage>
        <taxon>Bacteria</taxon>
        <taxon>Bacillati</taxon>
        <taxon>Actinomycetota</taxon>
        <taxon>Actinomycetes</taxon>
        <taxon>Micrococcales</taxon>
        <taxon>Micrococcaceae</taxon>
        <taxon>Arthrobacter</taxon>
    </lineage>
</organism>
<evidence type="ECO:0000313" key="4">
    <source>
        <dbReference type="EMBL" id="MET4539047.1"/>
    </source>
</evidence>
<keyword evidence="5" id="KW-1185">Reference proteome</keyword>
<dbReference type="Pfam" id="PF02452">
    <property type="entry name" value="PemK_toxin"/>
    <property type="match status" value="1"/>
</dbReference>
<evidence type="ECO:0000256" key="1">
    <source>
        <dbReference type="ARBA" id="ARBA00007521"/>
    </source>
</evidence>
<comment type="caution">
    <text evidence="4">The sequence shown here is derived from an EMBL/GenBank/DDBJ whole genome shotgun (WGS) entry which is preliminary data.</text>
</comment>
<reference evidence="4 5" key="1">
    <citation type="submission" date="2024-06" db="EMBL/GenBank/DDBJ databases">
        <title>Sorghum-associated microbial communities from plants grown in Nebraska, USA.</title>
        <authorList>
            <person name="Schachtman D."/>
        </authorList>
    </citation>
    <scope>NUCLEOTIDE SEQUENCE [LARGE SCALE GENOMIC DNA]</scope>
    <source>
        <strain evidence="4 5">3552</strain>
    </source>
</reference>
<evidence type="ECO:0008006" key="6">
    <source>
        <dbReference type="Google" id="ProtNLM"/>
    </source>
</evidence>
<dbReference type="EMBL" id="JBEPSN010000001">
    <property type="protein sequence ID" value="MET4539047.1"/>
    <property type="molecule type" value="Genomic_DNA"/>
</dbReference>
<gene>
    <name evidence="4" type="ORF">ABIE37_000802</name>
</gene>
<evidence type="ECO:0000256" key="3">
    <source>
        <dbReference type="SAM" id="MobiDB-lite"/>
    </source>
</evidence>
<dbReference type="GeneID" id="92751767"/>
<name>A0ABV2P2Q7_9MICC</name>
<proteinExistence type="inferred from homology"/>
<sequence>MAFDLRPLGKLILRSFKALGGSSTKAATPAGARRTQTRQSDVVRQPGAYPGDFRGSIKVNYSPKPDGQPDPGEIVWSWVPYEEDHTQGKDRPVLLVGRDGEWLLGLMLTSKDHNNGARADDYVDIGTGSWDRQGRPSEINVGRIIRLDPAAVRREGAVLGKSQFREVARALQARH</sequence>
<evidence type="ECO:0000313" key="5">
    <source>
        <dbReference type="Proteomes" id="UP001549307"/>
    </source>
</evidence>
<dbReference type="InterPro" id="IPR003477">
    <property type="entry name" value="PemK-like"/>
</dbReference>
<protein>
    <recommendedName>
        <fullName evidence="6">Type II toxin-antitoxin system PemK/MazF family toxin</fullName>
    </recommendedName>
</protein>